<keyword evidence="4" id="KW-1185">Reference proteome</keyword>
<accession>A0ABM7WAF5</accession>
<dbReference type="PANTHER" id="PTHR43798">
    <property type="entry name" value="MONOACYLGLYCEROL LIPASE"/>
    <property type="match status" value="1"/>
</dbReference>
<dbReference type="Gene3D" id="3.40.50.1820">
    <property type="entry name" value="alpha/beta hydrolase"/>
    <property type="match status" value="1"/>
</dbReference>
<reference evidence="3 4" key="1">
    <citation type="submission" date="2022-01" db="EMBL/GenBank/DDBJ databases">
        <title>Desulfofustis limnae sp. nov., a novel mesophilic sulfate-reducing bacterium isolated from marsh soil.</title>
        <authorList>
            <person name="Watanabe M."/>
            <person name="Takahashi A."/>
            <person name="Kojima H."/>
            <person name="Fukui M."/>
        </authorList>
    </citation>
    <scope>NUCLEOTIDE SEQUENCE [LARGE SCALE GENOMIC DNA]</scope>
    <source>
        <strain evidence="3 4">PPLL</strain>
    </source>
</reference>
<gene>
    <name evidence="3" type="ORF">DPPLL_23140</name>
</gene>
<dbReference type="SUPFAM" id="SSF53474">
    <property type="entry name" value="alpha/beta-Hydrolases"/>
    <property type="match status" value="1"/>
</dbReference>
<dbReference type="EMBL" id="AP025516">
    <property type="protein sequence ID" value="BDD87949.1"/>
    <property type="molecule type" value="Genomic_DNA"/>
</dbReference>
<dbReference type="InterPro" id="IPR029058">
    <property type="entry name" value="AB_hydrolase_fold"/>
</dbReference>
<organism evidence="3 4">
    <name type="scientific">Desulfofustis limnaeus</name>
    <dbReference type="NCBI Taxonomy" id="2740163"/>
    <lineage>
        <taxon>Bacteria</taxon>
        <taxon>Pseudomonadati</taxon>
        <taxon>Thermodesulfobacteriota</taxon>
        <taxon>Desulfobulbia</taxon>
        <taxon>Desulfobulbales</taxon>
        <taxon>Desulfocapsaceae</taxon>
        <taxon>Desulfofustis</taxon>
    </lineage>
</organism>
<evidence type="ECO:0000313" key="3">
    <source>
        <dbReference type="EMBL" id="BDD87949.1"/>
    </source>
</evidence>
<sequence length="272" mass="30428">MPFLSSDAVRLYYEEVGSGETLIFAHEFGGDVRSWEAQMRFFGRYFRCIAFNARGYPPSDVPQQPSAYRQEIASVDLLHVLDELQIDRAHIVGLSMGSVTTLDFALRYPSRARSITVCGCGYGSIAAERKAWLESNEVMADSLVIDLPQTVRAYANGPTRLPYRRKDPRGWQAFIDQMATLDPTGASLTLRGIQAKRPSLYDFADRLRVLAVPTLIVVGDEDQPALEPSLFLKRVIPDAALWVLPRTGHAVNTEEPALFNRALLDFLFSVKN</sequence>
<evidence type="ECO:0000313" key="4">
    <source>
        <dbReference type="Proteomes" id="UP000830055"/>
    </source>
</evidence>
<dbReference type="Pfam" id="PF00561">
    <property type="entry name" value="Abhydrolase_1"/>
    <property type="match status" value="1"/>
</dbReference>
<dbReference type="Proteomes" id="UP000830055">
    <property type="component" value="Chromosome"/>
</dbReference>
<proteinExistence type="predicted"/>
<dbReference type="PRINTS" id="PR00412">
    <property type="entry name" value="EPOXHYDRLASE"/>
</dbReference>
<dbReference type="GO" id="GO:0016787">
    <property type="term" value="F:hydrolase activity"/>
    <property type="evidence" value="ECO:0007669"/>
    <property type="project" value="UniProtKB-KW"/>
</dbReference>
<dbReference type="InterPro" id="IPR000073">
    <property type="entry name" value="AB_hydrolase_1"/>
</dbReference>
<name>A0ABM7WAF5_9BACT</name>
<keyword evidence="1 3" id="KW-0378">Hydrolase</keyword>
<dbReference type="InterPro" id="IPR050266">
    <property type="entry name" value="AB_hydrolase_sf"/>
</dbReference>
<dbReference type="PRINTS" id="PR00111">
    <property type="entry name" value="ABHYDROLASE"/>
</dbReference>
<dbReference type="PANTHER" id="PTHR43798:SF31">
    <property type="entry name" value="AB HYDROLASE SUPERFAMILY PROTEIN YCLE"/>
    <property type="match status" value="1"/>
</dbReference>
<protein>
    <submittedName>
        <fullName evidence="3">Alpha/beta hydrolase</fullName>
    </submittedName>
</protein>
<dbReference type="InterPro" id="IPR000639">
    <property type="entry name" value="Epox_hydrolase-like"/>
</dbReference>
<feature type="domain" description="AB hydrolase-1" evidence="2">
    <location>
        <begin position="21"/>
        <end position="256"/>
    </location>
</feature>
<evidence type="ECO:0000259" key="2">
    <source>
        <dbReference type="Pfam" id="PF00561"/>
    </source>
</evidence>
<evidence type="ECO:0000256" key="1">
    <source>
        <dbReference type="ARBA" id="ARBA00022801"/>
    </source>
</evidence>